<evidence type="ECO:0000313" key="10">
    <source>
        <dbReference type="Proteomes" id="UP001155840"/>
    </source>
</evidence>
<dbReference type="Pfam" id="PF25954">
    <property type="entry name" value="Beta-barrel_RND_2"/>
    <property type="match status" value="1"/>
</dbReference>
<dbReference type="Gene3D" id="2.40.30.170">
    <property type="match status" value="1"/>
</dbReference>
<dbReference type="GO" id="GO:0015562">
    <property type="term" value="F:efflux transmembrane transporter activity"/>
    <property type="evidence" value="ECO:0007669"/>
    <property type="project" value="InterPro"/>
</dbReference>
<organism evidence="9 10">
    <name type="scientific">Ferranicluibacter rubi</name>
    <dbReference type="NCBI Taxonomy" id="2715133"/>
    <lineage>
        <taxon>Bacteria</taxon>
        <taxon>Pseudomonadati</taxon>
        <taxon>Pseudomonadota</taxon>
        <taxon>Alphaproteobacteria</taxon>
        <taxon>Hyphomicrobiales</taxon>
        <taxon>Rhizobiaceae</taxon>
        <taxon>Ferranicluibacter</taxon>
    </lineage>
</organism>
<feature type="signal peptide" evidence="5">
    <location>
        <begin position="1"/>
        <end position="26"/>
    </location>
</feature>
<comment type="subcellular location">
    <subcellularLocation>
        <location evidence="1">Cell envelope</location>
    </subcellularLocation>
</comment>
<evidence type="ECO:0000259" key="7">
    <source>
        <dbReference type="Pfam" id="PF25954"/>
    </source>
</evidence>
<dbReference type="NCBIfam" id="TIGR01730">
    <property type="entry name" value="RND_mfp"/>
    <property type="match status" value="1"/>
</dbReference>
<evidence type="ECO:0000259" key="6">
    <source>
        <dbReference type="Pfam" id="PF25917"/>
    </source>
</evidence>
<evidence type="ECO:0000259" key="8">
    <source>
        <dbReference type="Pfam" id="PF25967"/>
    </source>
</evidence>
<feature type="domain" description="CusB-like beta-barrel" evidence="7">
    <location>
        <begin position="217"/>
        <end position="288"/>
    </location>
</feature>
<dbReference type="SUPFAM" id="SSF111369">
    <property type="entry name" value="HlyD-like secretion proteins"/>
    <property type="match status" value="1"/>
</dbReference>
<feature type="coiled-coil region" evidence="4">
    <location>
        <begin position="108"/>
        <end position="173"/>
    </location>
</feature>
<accession>A0AA44CD60</accession>
<reference evidence="9" key="1">
    <citation type="submission" date="2020-03" db="EMBL/GenBank/DDBJ databases">
        <title>Ferranicluibacter endophyticum gen. nov., sp. nov., a new genus isolated from Rubus ulmifolius Schott. stem.</title>
        <authorList>
            <person name="Roca-Couso R."/>
            <person name="Flores-Felix J.D."/>
            <person name="Igual J.M."/>
            <person name="Rivas R."/>
        </authorList>
    </citation>
    <scope>NUCLEOTIDE SEQUENCE</scope>
    <source>
        <strain evidence="9">CRRU44</strain>
    </source>
</reference>
<feature type="domain" description="Multidrug resistance protein MdtA-like C-terminal permuted SH3" evidence="8">
    <location>
        <begin position="294"/>
        <end position="353"/>
    </location>
</feature>
<protein>
    <submittedName>
        <fullName evidence="9">Efflux RND transporter periplasmic adaptor subunit</fullName>
    </submittedName>
</protein>
<keyword evidence="3" id="KW-0813">Transport</keyword>
<evidence type="ECO:0000256" key="1">
    <source>
        <dbReference type="ARBA" id="ARBA00004196"/>
    </source>
</evidence>
<evidence type="ECO:0000256" key="3">
    <source>
        <dbReference type="ARBA" id="ARBA00022448"/>
    </source>
</evidence>
<dbReference type="Pfam" id="PF25917">
    <property type="entry name" value="BSH_RND"/>
    <property type="match status" value="1"/>
</dbReference>
<dbReference type="EMBL" id="JAANCM010000022">
    <property type="protein sequence ID" value="NHT78888.1"/>
    <property type="molecule type" value="Genomic_DNA"/>
</dbReference>
<name>A0AA44CD60_9HYPH</name>
<evidence type="ECO:0000256" key="5">
    <source>
        <dbReference type="SAM" id="SignalP"/>
    </source>
</evidence>
<dbReference type="PANTHER" id="PTHR30469">
    <property type="entry name" value="MULTIDRUG RESISTANCE PROTEIN MDTA"/>
    <property type="match status" value="1"/>
</dbReference>
<keyword evidence="4" id="KW-0175">Coiled coil</keyword>
<dbReference type="AlphaFoldDB" id="A0AA44CD60"/>
<feature type="chain" id="PRO_5041286806" evidence="5">
    <location>
        <begin position="27"/>
        <end position="382"/>
    </location>
</feature>
<evidence type="ECO:0000313" key="9">
    <source>
        <dbReference type="EMBL" id="NHT78888.1"/>
    </source>
</evidence>
<dbReference type="RefSeq" id="WP_110801718.1">
    <property type="nucleotide sequence ID" value="NZ_JAANCM010000022.1"/>
</dbReference>
<dbReference type="InterPro" id="IPR006143">
    <property type="entry name" value="RND_pump_MFP"/>
</dbReference>
<dbReference type="Pfam" id="PF25967">
    <property type="entry name" value="RND-MFP_C"/>
    <property type="match status" value="1"/>
</dbReference>
<dbReference type="PROSITE" id="PS51257">
    <property type="entry name" value="PROKAR_LIPOPROTEIN"/>
    <property type="match status" value="1"/>
</dbReference>
<evidence type="ECO:0000256" key="4">
    <source>
        <dbReference type="SAM" id="Coils"/>
    </source>
</evidence>
<dbReference type="InterPro" id="IPR058625">
    <property type="entry name" value="MdtA-like_BSH"/>
</dbReference>
<dbReference type="GO" id="GO:1990281">
    <property type="term" value="C:efflux pump complex"/>
    <property type="evidence" value="ECO:0007669"/>
    <property type="project" value="TreeGrafter"/>
</dbReference>
<dbReference type="Gene3D" id="2.40.420.20">
    <property type="match status" value="1"/>
</dbReference>
<keyword evidence="10" id="KW-1185">Reference proteome</keyword>
<comment type="caution">
    <text evidence="9">The sequence shown here is derived from an EMBL/GenBank/DDBJ whole genome shotgun (WGS) entry which is preliminary data.</text>
</comment>
<dbReference type="Proteomes" id="UP001155840">
    <property type="component" value="Unassembled WGS sequence"/>
</dbReference>
<sequence>MSKPFAPATRHAAMIALVAATGLLLAGCSEEKAEVKAEVVRPVRVMTVAQNQTSRTLDYSGSVRARTETALGFRVAGKVTERLVDVGDHVQKGEILARIDTTDYALSVRSAEANLSAAERQVETAELSRKRAEDLFAAQVSPKSQLEQTQLTYNQAVSTRDSARSALEQAQNQVSYGALPADRDGIVTAVDAEVGQVVAAGTPVLTVAADGEKEVLVGVPETDIFAFTPGKTVDVTLWSSAGLTLPGKVREVAGSADARSRTFAVRISLPENERVRLGMTASVTAAQENGPALVSVPLSALAKDGDKTLVWMVDAETETVHARPVSVADFTGVSVRIADGLKPGDIVVTAGTQFMREDLKVKLPNEALAHQASAEGSAAATR</sequence>
<feature type="domain" description="Multidrug resistance protein MdtA-like barrel-sandwich hybrid" evidence="6">
    <location>
        <begin position="73"/>
        <end position="204"/>
    </location>
</feature>
<comment type="similarity">
    <text evidence="2">Belongs to the membrane fusion protein (MFP) (TC 8.A.1) family.</text>
</comment>
<proteinExistence type="inferred from homology"/>
<evidence type="ECO:0000256" key="2">
    <source>
        <dbReference type="ARBA" id="ARBA00009477"/>
    </source>
</evidence>
<dbReference type="Gene3D" id="1.10.287.470">
    <property type="entry name" value="Helix hairpin bin"/>
    <property type="match status" value="1"/>
</dbReference>
<dbReference type="Gene3D" id="2.40.50.100">
    <property type="match status" value="1"/>
</dbReference>
<keyword evidence="5" id="KW-0732">Signal</keyword>
<dbReference type="InterPro" id="IPR058627">
    <property type="entry name" value="MdtA-like_C"/>
</dbReference>
<gene>
    <name evidence="9" type="ORF">G8E10_24630</name>
</gene>
<dbReference type="InterPro" id="IPR058792">
    <property type="entry name" value="Beta-barrel_RND_2"/>
</dbReference>
<dbReference type="PANTHER" id="PTHR30469:SF15">
    <property type="entry name" value="HLYD FAMILY OF SECRETION PROTEINS"/>
    <property type="match status" value="1"/>
</dbReference>